<sequence length="111" mass="12444">MFAASSDLLSLLEAESFVTNQTWKEAKSNDDSDSSSGFLSSSLNSRMASRFVDFILSLFITLFSHLVAPFIADHVGYCLKLKLWFLDGWLPFSPLRVSWFFAGMGSLYVLV</sequence>
<proteinExistence type="predicted"/>
<protein>
    <submittedName>
        <fullName evidence="2">Uncharacterized protein</fullName>
    </submittedName>
</protein>
<comment type="caution">
    <text evidence="2">The sequence shown here is derived from an EMBL/GenBank/DDBJ whole genome shotgun (WGS) entry which is preliminary data.</text>
</comment>
<reference evidence="2" key="1">
    <citation type="submission" date="2019-12" db="EMBL/GenBank/DDBJ databases">
        <title>Genome sequencing and annotation of Brassica cretica.</title>
        <authorList>
            <person name="Studholme D.J."/>
            <person name="Sarris P.F."/>
        </authorList>
    </citation>
    <scope>NUCLEOTIDE SEQUENCE</scope>
    <source>
        <strain evidence="2">PFS-102/07</strain>
        <tissue evidence="2">Leaf</tissue>
    </source>
</reference>
<dbReference type="EMBL" id="QGKY02001015">
    <property type="protein sequence ID" value="KAF2571970.1"/>
    <property type="molecule type" value="Genomic_DNA"/>
</dbReference>
<accession>A0A8S9IPF5</accession>
<evidence type="ECO:0000256" key="1">
    <source>
        <dbReference type="SAM" id="Phobius"/>
    </source>
</evidence>
<keyword evidence="1" id="KW-0812">Transmembrane</keyword>
<organism evidence="2">
    <name type="scientific">Brassica cretica</name>
    <name type="common">Mustard</name>
    <dbReference type="NCBI Taxonomy" id="69181"/>
    <lineage>
        <taxon>Eukaryota</taxon>
        <taxon>Viridiplantae</taxon>
        <taxon>Streptophyta</taxon>
        <taxon>Embryophyta</taxon>
        <taxon>Tracheophyta</taxon>
        <taxon>Spermatophyta</taxon>
        <taxon>Magnoliopsida</taxon>
        <taxon>eudicotyledons</taxon>
        <taxon>Gunneridae</taxon>
        <taxon>Pentapetalae</taxon>
        <taxon>rosids</taxon>
        <taxon>malvids</taxon>
        <taxon>Brassicales</taxon>
        <taxon>Brassicaceae</taxon>
        <taxon>Brassiceae</taxon>
        <taxon>Brassica</taxon>
    </lineage>
</organism>
<gene>
    <name evidence="2" type="ORF">F2Q70_00005320</name>
</gene>
<dbReference type="AlphaFoldDB" id="A0A8S9IPF5"/>
<feature type="transmembrane region" description="Helical" evidence="1">
    <location>
        <begin position="92"/>
        <end position="110"/>
    </location>
</feature>
<feature type="transmembrane region" description="Helical" evidence="1">
    <location>
        <begin position="51"/>
        <end position="72"/>
    </location>
</feature>
<name>A0A8S9IPF5_BRACR</name>
<keyword evidence="1" id="KW-0472">Membrane</keyword>
<keyword evidence="1" id="KW-1133">Transmembrane helix</keyword>
<evidence type="ECO:0000313" key="2">
    <source>
        <dbReference type="EMBL" id="KAF2571970.1"/>
    </source>
</evidence>